<organism evidence="1 2">
    <name type="scientific">Patagioenas fasciata monilis</name>
    <dbReference type="NCBI Taxonomy" id="372326"/>
    <lineage>
        <taxon>Eukaryota</taxon>
        <taxon>Metazoa</taxon>
        <taxon>Chordata</taxon>
        <taxon>Craniata</taxon>
        <taxon>Vertebrata</taxon>
        <taxon>Euteleostomi</taxon>
        <taxon>Archelosauria</taxon>
        <taxon>Archosauria</taxon>
        <taxon>Dinosauria</taxon>
        <taxon>Saurischia</taxon>
        <taxon>Theropoda</taxon>
        <taxon>Coelurosauria</taxon>
        <taxon>Aves</taxon>
        <taxon>Neognathae</taxon>
        <taxon>Neoaves</taxon>
        <taxon>Columbimorphae</taxon>
        <taxon>Columbiformes</taxon>
        <taxon>Columbidae</taxon>
        <taxon>Patagioenas</taxon>
    </lineage>
</organism>
<evidence type="ECO:0000313" key="2">
    <source>
        <dbReference type="Proteomes" id="UP000190648"/>
    </source>
</evidence>
<sequence length="107" mass="12075">MWFCCTGKGGFGDTATTFRFLWIPDGNKPNRLSLRQPLAQVTVPNDGDPGEESRLHSTAFLLPALSAERSRLSPATQRSTNTTVKQGHKRMVYYRFTNTERIVQTEL</sequence>
<keyword evidence="2" id="KW-1185">Reference proteome</keyword>
<accession>A0A1V4JSK8</accession>
<proteinExistence type="predicted"/>
<dbReference type="OrthoDB" id="10548060at2759"/>
<comment type="caution">
    <text evidence="1">The sequence shown here is derived from an EMBL/GenBank/DDBJ whole genome shotgun (WGS) entry which is preliminary data.</text>
</comment>
<evidence type="ECO:0000313" key="1">
    <source>
        <dbReference type="EMBL" id="OPJ75161.1"/>
    </source>
</evidence>
<gene>
    <name evidence="1" type="ORF">AV530_001834</name>
</gene>
<name>A0A1V4JSK8_PATFA</name>
<protein>
    <submittedName>
        <fullName evidence="1">Uncharacterized protein</fullName>
    </submittedName>
</protein>
<dbReference type="EMBL" id="LSYS01006616">
    <property type="protein sequence ID" value="OPJ75161.1"/>
    <property type="molecule type" value="Genomic_DNA"/>
</dbReference>
<dbReference type="AlphaFoldDB" id="A0A1V4JSK8"/>
<dbReference type="Proteomes" id="UP000190648">
    <property type="component" value="Unassembled WGS sequence"/>
</dbReference>
<reference evidence="1 2" key="1">
    <citation type="submission" date="2016-02" db="EMBL/GenBank/DDBJ databases">
        <title>Band-tailed pigeon sequencing and assembly.</title>
        <authorList>
            <person name="Soares A.E."/>
            <person name="Novak B.J."/>
            <person name="Rice E.S."/>
            <person name="O'Connell B."/>
            <person name="Chang D."/>
            <person name="Weber S."/>
            <person name="Shapiro B."/>
        </authorList>
    </citation>
    <scope>NUCLEOTIDE SEQUENCE [LARGE SCALE GENOMIC DNA]</scope>
    <source>
        <strain evidence="1">BTP2013</strain>
        <tissue evidence="1">Blood</tissue>
    </source>
</reference>